<comment type="caution">
    <text evidence="14">Lacks conserved residue(s) required for the propagation of feature annotation.</text>
</comment>
<reference evidence="20" key="1">
    <citation type="journal article" date="2011" name="Genome Res.">
        <title>Phylogeny-wide analysis of social amoeba genomes highlights ancient origins for complex intercellular communication.</title>
        <authorList>
            <person name="Heidel A.J."/>
            <person name="Lawal H.M."/>
            <person name="Felder M."/>
            <person name="Schilde C."/>
            <person name="Helps N.R."/>
            <person name="Tunggal B."/>
            <person name="Rivero F."/>
            <person name="John U."/>
            <person name="Schleicher M."/>
            <person name="Eichinger L."/>
            <person name="Platzer M."/>
            <person name="Noegel A.A."/>
            <person name="Schaap P."/>
            <person name="Gloeckner G."/>
        </authorList>
    </citation>
    <scope>NUCLEOTIDE SEQUENCE [LARGE SCALE GENOMIC DNA]</scope>
    <source>
        <strain evidence="20">SH3</strain>
    </source>
</reference>
<comment type="pathway">
    <text evidence="2">Glycan metabolism; chondroitin sulfate biosynthesis.</text>
</comment>
<evidence type="ECO:0000256" key="7">
    <source>
        <dbReference type="ARBA" id="ARBA00022679"/>
    </source>
</evidence>
<keyword evidence="6" id="KW-0328">Glycosyltransferase</keyword>
<evidence type="ECO:0000256" key="5">
    <source>
        <dbReference type="ARBA" id="ARBA00011972"/>
    </source>
</evidence>
<protein>
    <recommendedName>
        <fullName evidence="5">protein xylosyltransferase</fullName>
        <ecNumber evidence="5">2.4.2.26</ecNumber>
    </recommendedName>
</protein>
<dbReference type="OrthoDB" id="20316at2759"/>
<dbReference type="AlphaFoldDB" id="F4Q5M8"/>
<keyword evidence="20" id="KW-1185">Reference proteome</keyword>
<accession>F4Q5M8</accession>
<evidence type="ECO:0000256" key="2">
    <source>
        <dbReference type="ARBA" id="ARBA00004840"/>
    </source>
</evidence>
<feature type="signal peptide" evidence="16">
    <location>
        <begin position="1"/>
        <end position="28"/>
    </location>
</feature>
<dbReference type="KEGG" id="dfa:DFA_08280"/>
<comment type="pathway">
    <text evidence="3">Glycan metabolism; heparan sulfate biosynthesis.</text>
</comment>
<dbReference type="Proteomes" id="UP000007797">
    <property type="component" value="Unassembled WGS sequence"/>
</dbReference>
<feature type="chain" id="PRO_5003320611" description="protein xylosyltransferase" evidence="16">
    <location>
        <begin position="29"/>
        <end position="501"/>
    </location>
</feature>
<proteinExistence type="inferred from homology"/>
<evidence type="ECO:0000256" key="16">
    <source>
        <dbReference type="SAM" id="SignalP"/>
    </source>
</evidence>
<evidence type="ECO:0000313" key="19">
    <source>
        <dbReference type="EMBL" id="EGG17287.1"/>
    </source>
</evidence>
<dbReference type="EMBL" id="GL883021">
    <property type="protein sequence ID" value="EGG17287.1"/>
    <property type="molecule type" value="Genomic_DNA"/>
</dbReference>
<keyword evidence="10" id="KW-0472">Membrane</keyword>
<keyword evidence="12" id="KW-0325">Glycoprotein</keyword>
<dbReference type="RefSeq" id="XP_004355771.1">
    <property type="nucleotide sequence ID" value="XM_004355718.1"/>
</dbReference>
<dbReference type="InterPro" id="IPR003406">
    <property type="entry name" value="Glyco_trans_14"/>
</dbReference>
<keyword evidence="16" id="KW-0732">Signal</keyword>
<keyword evidence="15" id="KW-0863">Zinc-finger</keyword>
<keyword evidence="14" id="KW-0245">EGF-like domain</keyword>
<dbReference type="EC" id="2.4.2.26" evidence="5"/>
<evidence type="ECO:0000256" key="12">
    <source>
        <dbReference type="ARBA" id="ARBA00023180"/>
    </source>
</evidence>
<dbReference type="InterPro" id="IPR007527">
    <property type="entry name" value="Znf_SWIM"/>
</dbReference>
<evidence type="ECO:0000259" key="18">
    <source>
        <dbReference type="PROSITE" id="PS50966"/>
    </source>
</evidence>
<dbReference type="GO" id="GO:0015012">
    <property type="term" value="P:heparan sulfate proteoglycan biosynthetic process"/>
    <property type="evidence" value="ECO:0007669"/>
    <property type="project" value="UniProtKB-UniPathway"/>
</dbReference>
<evidence type="ECO:0000256" key="9">
    <source>
        <dbReference type="ARBA" id="ARBA00023034"/>
    </source>
</evidence>
<dbReference type="OMA" id="HWINDET"/>
<dbReference type="Pfam" id="PF02485">
    <property type="entry name" value="Branch"/>
    <property type="match status" value="1"/>
</dbReference>
<evidence type="ECO:0000259" key="17">
    <source>
        <dbReference type="PROSITE" id="PS50026"/>
    </source>
</evidence>
<dbReference type="PANTHER" id="PTHR46025">
    <property type="entry name" value="XYLOSYLTRANSFERASE OXT"/>
    <property type="match status" value="1"/>
</dbReference>
<sequence>MVFKNSLVSLVLVSIAIISSSSIIGVLSKNHNNNNNNGAVVTACQNGGIKTQFQEQCTCPYTYSGNNCEHVDESLSNCTQAYNIQNGGDVSQYCCWSKKRQLIGMSDLKVSNDMNLSLSEKIHFLMDLYGPWDSNDLTFFNSILSTNKNGIVHPKYQNQITNTGGPTNQQPLHSQHHLYPFDCSSSADQRLPLAFTIFVHSPDLDSLDYLLKVLYSTKHYYIIHVDKSVSDKDYEKIKDFVGNYNDNSATNNIKVLENRIKGKWGDISLVYMELISYTSLFDMVNERKKLGGGGGDQHQWSHVINLSLNDFPTAPLSQLELMLCSNQNMNYLEEKPYHQYYRYIHAYMNSKTVHWINDETDVFEIYDCGVDGLDSFFNRKDIGEGTQWHMLTYQLSHFMISDIIGIERTLSLKFSFIPDEIYFQSIKHLSPNHKFTADLHRTTLWTKNPQGNPHSRYAVELEDIDNIPKDNLFIRKVYSNHVKDALVNLIFCNNNKNESSD</sequence>
<evidence type="ECO:0000256" key="6">
    <source>
        <dbReference type="ARBA" id="ARBA00022676"/>
    </source>
</evidence>
<dbReference type="GO" id="GO:0050650">
    <property type="term" value="P:chondroitin sulfate proteoglycan biosynthetic process"/>
    <property type="evidence" value="ECO:0007669"/>
    <property type="project" value="TreeGrafter"/>
</dbReference>
<keyword evidence="11 14" id="KW-1015">Disulfide bond</keyword>
<comment type="subcellular location">
    <subcellularLocation>
        <location evidence="1">Golgi apparatus membrane</location>
        <topology evidence="1">Single-pass type II membrane protein</topology>
    </subcellularLocation>
</comment>
<evidence type="ECO:0000256" key="1">
    <source>
        <dbReference type="ARBA" id="ARBA00004323"/>
    </source>
</evidence>
<comment type="catalytic activity">
    <reaction evidence="13">
        <text>UDP-alpha-D-xylose + L-seryl-[protein] = 3-O-(beta-D-xylosyl)-L-seryl-[protein] + UDP + H(+)</text>
        <dbReference type="Rhea" id="RHEA:50192"/>
        <dbReference type="Rhea" id="RHEA-COMP:9863"/>
        <dbReference type="Rhea" id="RHEA-COMP:12567"/>
        <dbReference type="ChEBI" id="CHEBI:15378"/>
        <dbReference type="ChEBI" id="CHEBI:29999"/>
        <dbReference type="ChEBI" id="CHEBI:57632"/>
        <dbReference type="ChEBI" id="CHEBI:58223"/>
        <dbReference type="ChEBI" id="CHEBI:132085"/>
        <dbReference type="EC" id="2.4.2.26"/>
    </reaction>
</comment>
<evidence type="ECO:0000256" key="14">
    <source>
        <dbReference type="PROSITE-ProRule" id="PRU00076"/>
    </source>
</evidence>
<dbReference type="GO" id="GO:0030158">
    <property type="term" value="F:protein xylosyltransferase activity"/>
    <property type="evidence" value="ECO:0007669"/>
    <property type="project" value="UniProtKB-EC"/>
</dbReference>
<dbReference type="InterPro" id="IPR000742">
    <property type="entry name" value="EGF"/>
</dbReference>
<dbReference type="GO" id="GO:0000139">
    <property type="term" value="C:Golgi membrane"/>
    <property type="evidence" value="ECO:0007669"/>
    <property type="project" value="UniProtKB-SubCell"/>
</dbReference>
<evidence type="ECO:0000313" key="20">
    <source>
        <dbReference type="Proteomes" id="UP000007797"/>
    </source>
</evidence>
<evidence type="ECO:0000256" key="11">
    <source>
        <dbReference type="ARBA" id="ARBA00023157"/>
    </source>
</evidence>
<dbReference type="PROSITE" id="PS00022">
    <property type="entry name" value="EGF_1"/>
    <property type="match status" value="1"/>
</dbReference>
<dbReference type="PROSITE" id="PS50966">
    <property type="entry name" value="ZF_SWIM"/>
    <property type="match status" value="1"/>
</dbReference>
<organism evidence="19 20">
    <name type="scientific">Cavenderia fasciculata</name>
    <name type="common">Slime mold</name>
    <name type="synonym">Dictyostelium fasciculatum</name>
    <dbReference type="NCBI Taxonomy" id="261658"/>
    <lineage>
        <taxon>Eukaryota</taxon>
        <taxon>Amoebozoa</taxon>
        <taxon>Evosea</taxon>
        <taxon>Eumycetozoa</taxon>
        <taxon>Dictyostelia</taxon>
        <taxon>Acytosteliales</taxon>
        <taxon>Cavenderiaceae</taxon>
        <taxon>Cavenderia</taxon>
    </lineage>
</organism>
<dbReference type="InterPro" id="IPR043538">
    <property type="entry name" value="XYLT"/>
</dbReference>
<comment type="similarity">
    <text evidence="4">Belongs to the glycosyltransferase 14 family. XylT subfamily.</text>
</comment>
<dbReference type="UniPathway" id="UPA00756"/>
<evidence type="ECO:0000256" key="10">
    <source>
        <dbReference type="ARBA" id="ARBA00023136"/>
    </source>
</evidence>
<evidence type="ECO:0000256" key="3">
    <source>
        <dbReference type="ARBA" id="ARBA00005093"/>
    </source>
</evidence>
<evidence type="ECO:0000256" key="13">
    <source>
        <dbReference type="ARBA" id="ARBA00047847"/>
    </source>
</evidence>
<keyword evidence="8" id="KW-0479">Metal-binding</keyword>
<dbReference type="UniPathway" id="UPA00755"/>
<dbReference type="GO" id="GO:0008270">
    <property type="term" value="F:zinc ion binding"/>
    <property type="evidence" value="ECO:0007669"/>
    <property type="project" value="UniProtKB-KW"/>
</dbReference>
<dbReference type="GeneID" id="14869061"/>
<dbReference type="STRING" id="1054147.F4Q5M8"/>
<dbReference type="PROSITE" id="PS50026">
    <property type="entry name" value="EGF_3"/>
    <property type="match status" value="1"/>
</dbReference>
<gene>
    <name evidence="19" type="primary">gnt11</name>
    <name evidence="19" type="ORF">DFA_08280</name>
</gene>
<evidence type="ECO:0000256" key="8">
    <source>
        <dbReference type="ARBA" id="ARBA00022723"/>
    </source>
</evidence>
<dbReference type="PANTHER" id="PTHR46025:SF4">
    <property type="entry name" value="PROTEIN XYLOSYLTRANSFERASE"/>
    <property type="match status" value="1"/>
</dbReference>
<keyword evidence="7 19" id="KW-0808">Transferase</keyword>
<evidence type="ECO:0000256" key="15">
    <source>
        <dbReference type="PROSITE-ProRule" id="PRU00325"/>
    </source>
</evidence>
<keyword evidence="15" id="KW-0862">Zinc</keyword>
<feature type="disulfide bond" evidence="14">
    <location>
        <begin position="59"/>
        <end position="68"/>
    </location>
</feature>
<feature type="domain" description="EGF-like" evidence="17">
    <location>
        <begin position="35"/>
        <end position="69"/>
    </location>
</feature>
<name>F4Q5M8_CACFS</name>
<keyword evidence="9" id="KW-0333">Golgi apparatus</keyword>
<feature type="domain" description="SWIM-type" evidence="18">
    <location>
        <begin position="49"/>
        <end position="79"/>
    </location>
</feature>
<evidence type="ECO:0000256" key="4">
    <source>
        <dbReference type="ARBA" id="ARBA00010195"/>
    </source>
</evidence>